<dbReference type="Gramene" id="rna-AYBTSS11_LOCUS26098">
    <property type="protein sequence ID" value="CAJ1974031.1"/>
    <property type="gene ID" value="gene-AYBTSS11_LOCUS26098"/>
</dbReference>
<keyword evidence="3" id="KW-1185">Reference proteome</keyword>
<evidence type="ECO:0000313" key="3">
    <source>
        <dbReference type="Proteomes" id="UP001189624"/>
    </source>
</evidence>
<organism evidence="2 3">
    <name type="scientific">Sphenostylis stenocarpa</name>
    <dbReference type="NCBI Taxonomy" id="92480"/>
    <lineage>
        <taxon>Eukaryota</taxon>
        <taxon>Viridiplantae</taxon>
        <taxon>Streptophyta</taxon>
        <taxon>Embryophyta</taxon>
        <taxon>Tracheophyta</taxon>
        <taxon>Spermatophyta</taxon>
        <taxon>Magnoliopsida</taxon>
        <taxon>eudicotyledons</taxon>
        <taxon>Gunneridae</taxon>
        <taxon>Pentapetalae</taxon>
        <taxon>rosids</taxon>
        <taxon>fabids</taxon>
        <taxon>Fabales</taxon>
        <taxon>Fabaceae</taxon>
        <taxon>Papilionoideae</taxon>
        <taxon>50 kb inversion clade</taxon>
        <taxon>NPAAA clade</taxon>
        <taxon>indigoferoid/millettioid clade</taxon>
        <taxon>Phaseoleae</taxon>
        <taxon>Sphenostylis</taxon>
    </lineage>
</organism>
<dbReference type="EMBL" id="OY731406">
    <property type="protein sequence ID" value="CAJ1974031.1"/>
    <property type="molecule type" value="Genomic_DNA"/>
</dbReference>
<evidence type="ECO:0000256" key="1">
    <source>
        <dbReference type="SAM" id="MobiDB-lite"/>
    </source>
</evidence>
<reference evidence="2" key="1">
    <citation type="submission" date="2023-10" db="EMBL/GenBank/DDBJ databases">
        <authorList>
            <person name="Domelevo Entfellner J.-B."/>
        </authorList>
    </citation>
    <scope>NUCLEOTIDE SEQUENCE</scope>
</reference>
<feature type="non-terminal residue" evidence="2">
    <location>
        <position position="1"/>
    </location>
</feature>
<feature type="non-terminal residue" evidence="2">
    <location>
        <position position="51"/>
    </location>
</feature>
<dbReference type="AlphaFoldDB" id="A0AA86VQD9"/>
<proteinExistence type="predicted"/>
<name>A0AA86VQD9_9FABA</name>
<gene>
    <name evidence="2" type="ORF">AYBTSS11_LOCUS26098</name>
</gene>
<feature type="region of interest" description="Disordered" evidence="1">
    <location>
        <begin position="1"/>
        <end position="31"/>
    </location>
</feature>
<feature type="compositionally biased region" description="Basic and acidic residues" evidence="1">
    <location>
        <begin position="1"/>
        <end position="18"/>
    </location>
</feature>
<sequence>FMTKKENQSNDESQHHVDLMNGPLSGTIHPNETRLSHLIKQERHRFRHCLH</sequence>
<protein>
    <submittedName>
        <fullName evidence="2">Uncharacterized protein</fullName>
    </submittedName>
</protein>
<dbReference type="Proteomes" id="UP001189624">
    <property type="component" value="Chromosome 9"/>
</dbReference>
<accession>A0AA86VQD9</accession>
<evidence type="ECO:0000313" key="2">
    <source>
        <dbReference type="EMBL" id="CAJ1974031.1"/>
    </source>
</evidence>